<dbReference type="PANTHER" id="PTHR37291">
    <property type="entry name" value="5-METHYLCYTOSINE-SPECIFIC RESTRICTION ENZYME B"/>
    <property type="match status" value="1"/>
</dbReference>
<evidence type="ECO:0000259" key="2">
    <source>
        <dbReference type="SMART" id="SM00382"/>
    </source>
</evidence>
<dbReference type="Proteomes" id="UP000071859">
    <property type="component" value="Unassembled WGS sequence"/>
</dbReference>
<dbReference type="InterPro" id="IPR027417">
    <property type="entry name" value="P-loop_NTPase"/>
</dbReference>
<feature type="domain" description="AAA+ ATPase" evidence="2">
    <location>
        <begin position="124"/>
        <end position="489"/>
    </location>
</feature>
<gene>
    <name evidence="3" type="ORF">AWB78_05834</name>
</gene>
<feature type="region of interest" description="Disordered" evidence="1">
    <location>
        <begin position="101"/>
        <end position="135"/>
    </location>
</feature>
<proteinExistence type="predicted"/>
<accession>A0A158DYY5</accession>
<reference evidence="3" key="1">
    <citation type="submission" date="2016-01" db="EMBL/GenBank/DDBJ databases">
        <authorList>
            <person name="Peeters C."/>
        </authorList>
    </citation>
    <scope>NUCLEOTIDE SEQUENCE</scope>
    <source>
        <strain evidence="3">LMG 29321</strain>
    </source>
</reference>
<dbReference type="Pfam" id="PF07728">
    <property type="entry name" value="AAA_5"/>
    <property type="match status" value="1"/>
</dbReference>
<dbReference type="SMART" id="SM00382">
    <property type="entry name" value="AAA"/>
    <property type="match status" value="1"/>
</dbReference>
<dbReference type="PANTHER" id="PTHR37291:SF1">
    <property type="entry name" value="TYPE IV METHYL-DIRECTED RESTRICTION ENZYME ECOKMCRB SUBUNIT"/>
    <property type="match status" value="1"/>
</dbReference>
<feature type="compositionally biased region" description="Low complexity" evidence="1">
    <location>
        <begin position="102"/>
        <end position="116"/>
    </location>
</feature>
<evidence type="ECO:0000256" key="1">
    <source>
        <dbReference type="SAM" id="MobiDB-lite"/>
    </source>
</evidence>
<dbReference type="SUPFAM" id="SSF52540">
    <property type="entry name" value="P-loop containing nucleoside triphosphate hydrolases"/>
    <property type="match status" value="1"/>
</dbReference>
<keyword evidence="4" id="KW-1185">Reference proteome</keyword>
<protein>
    <submittedName>
        <fullName evidence="3">GTPase subunit of restriction endonuclease-like protein</fullName>
    </submittedName>
</protein>
<dbReference type="EMBL" id="FCOX02000040">
    <property type="protein sequence ID" value="SAK99829.1"/>
    <property type="molecule type" value="Genomic_DNA"/>
</dbReference>
<dbReference type="RefSeq" id="WP_062609628.1">
    <property type="nucleotide sequence ID" value="NZ_FCOX02000040.1"/>
</dbReference>
<evidence type="ECO:0000313" key="4">
    <source>
        <dbReference type="Proteomes" id="UP000071859"/>
    </source>
</evidence>
<evidence type="ECO:0000313" key="3">
    <source>
        <dbReference type="EMBL" id="SAK99829.1"/>
    </source>
</evidence>
<name>A0A158DYY5_9BURK</name>
<comment type="caution">
    <text evidence="3">The sequence shown here is derived from an EMBL/GenBank/DDBJ whole genome shotgun (WGS) entry which is preliminary data.</text>
</comment>
<organism evidence="3 4">
    <name type="scientific">Caballeronia calidae</name>
    <dbReference type="NCBI Taxonomy" id="1777139"/>
    <lineage>
        <taxon>Bacteria</taxon>
        <taxon>Pseudomonadati</taxon>
        <taxon>Pseudomonadota</taxon>
        <taxon>Betaproteobacteria</taxon>
        <taxon>Burkholderiales</taxon>
        <taxon>Burkholderiaceae</taxon>
        <taxon>Caballeronia</taxon>
    </lineage>
</organism>
<dbReference type="GO" id="GO:0004519">
    <property type="term" value="F:endonuclease activity"/>
    <property type="evidence" value="ECO:0007669"/>
    <property type="project" value="UniProtKB-KW"/>
</dbReference>
<dbReference type="GO" id="GO:0016887">
    <property type="term" value="F:ATP hydrolysis activity"/>
    <property type="evidence" value="ECO:0007669"/>
    <property type="project" value="InterPro"/>
</dbReference>
<dbReference type="OrthoDB" id="9781481at2"/>
<dbReference type="Gene3D" id="3.40.50.300">
    <property type="entry name" value="P-loop containing nucleotide triphosphate hydrolases"/>
    <property type="match status" value="2"/>
</dbReference>
<sequence length="613" mass="68596">MAAELDQALWHAALALLDANFHFRSVLGTSPPRRSYRLEPNAPPINIVFKDGVIAIEMALIVPELSHRRLTLDLGGALSHRYRIVELADLELAIKRMTGRLSPSASSTSQSVTTESAPERSMKAPTNTILYGPPGTGKTYRTAEMAVAVCEGSAGLSREAIMARYEALRVEGRISFVTFHQSYGYEDFVEGLRPNVGNGGQISYDIQPGVFRMVADAARLNTVVRSGLQGAPLKERTVYKMSLGAVGWAKSSAMFNACIEKGYVLLGWGKDIDFSECDSEAQVRERVREEWPDDKRIKSHTRFVNVFKNEVRVGDLIIVSKGNSAFRAIGEVTGEYEFLEEGVFGNHQMRPVRWLAVLDKEHDVSEIYDRSFSMPALYQLNSSFIKTEALDALLQAQRTASNLPYVLIIDEINRANISKVFGELITLLEPDKREGALNAVTVRLPYSGDDFSVPSNLHIIGTMNTADRSIALLDTALRRRFEFEELQPDYARLSERVIAGINLGTLLAALNERVEFLYDRDHTIGHAYLLDAVSLGDLDRAFRRKIIPLLQEYFHEDWAKVRLVLNDTSGGFIEASKWLPKGMSEEGDDVEMRTRYRVNPDPFGLPSYLNIYS</sequence>
<dbReference type="InterPro" id="IPR011704">
    <property type="entry name" value="ATPase_dyneun-rel_AAA"/>
</dbReference>
<dbReference type="GO" id="GO:0005524">
    <property type="term" value="F:ATP binding"/>
    <property type="evidence" value="ECO:0007669"/>
    <property type="project" value="InterPro"/>
</dbReference>
<dbReference type="AlphaFoldDB" id="A0A158DYY5"/>
<dbReference type="InterPro" id="IPR052934">
    <property type="entry name" value="Methyl-DNA_Rec/Restrict_Enz"/>
</dbReference>
<dbReference type="InterPro" id="IPR003593">
    <property type="entry name" value="AAA+_ATPase"/>
</dbReference>